<accession>A0A1H8AIV0</accession>
<proteinExistence type="predicted"/>
<protein>
    <submittedName>
        <fullName evidence="7">Threonine/homoserine/homoserine lactone efflux protein</fullName>
    </submittedName>
</protein>
<dbReference type="PANTHER" id="PTHR30086">
    <property type="entry name" value="ARGININE EXPORTER PROTEIN ARGO"/>
    <property type="match status" value="1"/>
</dbReference>
<reference evidence="7 8" key="1">
    <citation type="submission" date="2016-10" db="EMBL/GenBank/DDBJ databases">
        <authorList>
            <person name="de Groot N.N."/>
        </authorList>
    </citation>
    <scope>NUCLEOTIDE SEQUENCE [LARGE SCALE GENOMIC DNA]</scope>
    <source>
        <strain evidence="7 8">DSM 11457</strain>
    </source>
</reference>
<evidence type="ECO:0000256" key="3">
    <source>
        <dbReference type="ARBA" id="ARBA00022692"/>
    </source>
</evidence>
<organism evidence="7 8">
    <name type="scientific">Roseovarius tolerans</name>
    <dbReference type="NCBI Taxonomy" id="74031"/>
    <lineage>
        <taxon>Bacteria</taxon>
        <taxon>Pseudomonadati</taxon>
        <taxon>Pseudomonadota</taxon>
        <taxon>Alphaproteobacteria</taxon>
        <taxon>Rhodobacterales</taxon>
        <taxon>Roseobacteraceae</taxon>
        <taxon>Roseovarius</taxon>
    </lineage>
</organism>
<dbReference type="InterPro" id="IPR001123">
    <property type="entry name" value="LeuE-type"/>
</dbReference>
<sequence length="211" mass="23037">MRKISHMVAYMTLDLFTALATFAFVTVITPGPNNLMLMASGTNFGFVRTIPHMLGIGLGFPLMVFCVGMGVMRVFDIWPLSYTLLKAVSVAYLLFLAWKIANAAPPRATEGPAEGKPLTFLQSAAFQWVNPKAWSMALSAITLYAAGRDLMAVLWVAGVYVGVSAISTTGWTVLGQQVRRLLKNPTRLRVFNWVMAVLLVATLVPVLWPVG</sequence>
<evidence type="ECO:0000256" key="4">
    <source>
        <dbReference type="ARBA" id="ARBA00022989"/>
    </source>
</evidence>
<keyword evidence="3 6" id="KW-0812">Transmembrane</keyword>
<evidence type="ECO:0000313" key="7">
    <source>
        <dbReference type="EMBL" id="SEM70650.1"/>
    </source>
</evidence>
<dbReference type="Pfam" id="PF01810">
    <property type="entry name" value="LysE"/>
    <property type="match status" value="1"/>
</dbReference>
<evidence type="ECO:0000256" key="6">
    <source>
        <dbReference type="SAM" id="Phobius"/>
    </source>
</evidence>
<dbReference type="AlphaFoldDB" id="A0A1H8AIV0"/>
<dbReference type="GO" id="GO:0015171">
    <property type="term" value="F:amino acid transmembrane transporter activity"/>
    <property type="evidence" value="ECO:0007669"/>
    <property type="project" value="TreeGrafter"/>
</dbReference>
<dbReference type="Proteomes" id="UP000182160">
    <property type="component" value="Unassembled WGS sequence"/>
</dbReference>
<dbReference type="EMBL" id="FOBO01000007">
    <property type="protein sequence ID" value="SEM70650.1"/>
    <property type="molecule type" value="Genomic_DNA"/>
</dbReference>
<keyword evidence="5 6" id="KW-0472">Membrane</keyword>
<name>A0A1H8AIV0_9RHOB</name>
<evidence type="ECO:0000256" key="5">
    <source>
        <dbReference type="ARBA" id="ARBA00023136"/>
    </source>
</evidence>
<evidence type="ECO:0000256" key="1">
    <source>
        <dbReference type="ARBA" id="ARBA00004651"/>
    </source>
</evidence>
<feature type="transmembrane region" description="Helical" evidence="6">
    <location>
        <begin position="190"/>
        <end position="208"/>
    </location>
</feature>
<comment type="subcellular location">
    <subcellularLocation>
        <location evidence="1">Cell membrane</location>
        <topology evidence="1">Multi-pass membrane protein</topology>
    </subcellularLocation>
</comment>
<feature type="transmembrane region" description="Helical" evidence="6">
    <location>
        <begin position="152"/>
        <end position="174"/>
    </location>
</feature>
<dbReference type="GO" id="GO:0005886">
    <property type="term" value="C:plasma membrane"/>
    <property type="evidence" value="ECO:0007669"/>
    <property type="project" value="UniProtKB-SubCell"/>
</dbReference>
<feature type="transmembrane region" description="Helical" evidence="6">
    <location>
        <begin position="83"/>
        <end position="101"/>
    </location>
</feature>
<keyword evidence="4 6" id="KW-1133">Transmembrane helix</keyword>
<gene>
    <name evidence="7" type="ORF">SAMN04488077_10759</name>
</gene>
<feature type="transmembrane region" description="Helical" evidence="6">
    <location>
        <begin position="7"/>
        <end position="29"/>
    </location>
</feature>
<dbReference type="PANTHER" id="PTHR30086:SF20">
    <property type="entry name" value="ARGININE EXPORTER PROTEIN ARGO-RELATED"/>
    <property type="match status" value="1"/>
</dbReference>
<keyword evidence="2" id="KW-1003">Cell membrane</keyword>
<evidence type="ECO:0000256" key="2">
    <source>
        <dbReference type="ARBA" id="ARBA00022475"/>
    </source>
</evidence>
<feature type="transmembrane region" description="Helical" evidence="6">
    <location>
        <begin position="49"/>
        <end position="71"/>
    </location>
</feature>
<dbReference type="GO" id="GO:0033228">
    <property type="term" value="P:cysteine export across plasma membrane"/>
    <property type="evidence" value="ECO:0007669"/>
    <property type="project" value="TreeGrafter"/>
</dbReference>
<evidence type="ECO:0000313" key="8">
    <source>
        <dbReference type="Proteomes" id="UP000182160"/>
    </source>
</evidence>